<dbReference type="InterPro" id="IPR023214">
    <property type="entry name" value="HAD_sf"/>
</dbReference>
<gene>
    <name evidence="2" type="ORF">HUV48_06710</name>
</gene>
<organism evidence="2 3">
    <name type="scientific">Qipengyuania atrilutea</name>
    <dbReference type="NCBI Taxonomy" id="2744473"/>
    <lineage>
        <taxon>Bacteria</taxon>
        <taxon>Pseudomonadati</taxon>
        <taxon>Pseudomonadota</taxon>
        <taxon>Alphaproteobacteria</taxon>
        <taxon>Sphingomonadales</taxon>
        <taxon>Erythrobacteraceae</taxon>
        <taxon>Qipengyuania</taxon>
    </lineage>
</organism>
<dbReference type="SFLD" id="SFLDG01125">
    <property type="entry name" value="C1.1:_Acid_Phosphatase_Like"/>
    <property type="match status" value="1"/>
</dbReference>
<dbReference type="PROSITE" id="PS51257">
    <property type="entry name" value="PROKAR_LIPOPROTEIN"/>
    <property type="match status" value="1"/>
</dbReference>
<reference evidence="2 3" key="1">
    <citation type="submission" date="2020-06" db="EMBL/GenBank/DDBJ databases">
        <title>Altererythrobacter sp. HHU K3-1.</title>
        <authorList>
            <person name="Zhang D."/>
            <person name="Xue H."/>
        </authorList>
    </citation>
    <scope>NUCLEOTIDE SEQUENCE [LARGE SCALE GENOMIC DNA]</scope>
    <source>
        <strain evidence="2 3">HHU K3-1</strain>
    </source>
</reference>
<dbReference type="Pfam" id="PF03767">
    <property type="entry name" value="Acid_phosphat_B"/>
    <property type="match status" value="1"/>
</dbReference>
<proteinExistence type="predicted"/>
<dbReference type="RefSeq" id="WP_176267014.1">
    <property type="nucleotide sequence ID" value="NZ_JABWGV010000002.1"/>
</dbReference>
<evidence type="ECO:0000313" key="2">
    <source>
        <dbReference type="EMBL" id="NVD44709.1"/>
    </source>
</evidence>
<accession>A0A850HC85</accession>
<dbReference type="InterPro" id="IPR005519">
    <property type="entry name" value="Acid_phosphat_B-like"/>
</dbReference>
<name>A0A850HC85_9SPHN</name>
<evidence type="ECO:0000256" key="1">
    <source>
        <dbReference type="ARBA" id="ARBA00022729"/>
    </source>
</evidence>
<dbReference type="Proteomes" id="UP000561438">
    <property type="component" value="Unassembled WGS sequence"/>
</dbReference>
<sequence length="320" mass="33942">MSVRAPLTGLLSAVLLAGCATTDRPRIDERTRAAAAAVGSAAEEAQASLMEPTDPIEAAAPDSMRWLYGSGEAAGVSIQAWRQLADYTVTITRLRRVPQAVVMGLDGEVRQPACVIDGRAKPFAAIFDVDETLILNAGYEAWLAKGNAYSGATWEEWERTGAPLARAVPGAVEGLRRLREAGVTPVFNTNRQYSAEGATAAIAAAGLGEAVPGETLFLRGDDGTNSGDKDGRRAMIAEKYCVIALAGDNLGDFADVFNAEGLGVQERRALAATSEYARLWGNGWFLLPNPVYGDSITGSIGEVFPPDQRWAPAATTQNRR</sequence>
<evidence type="ECO:0000313" key="3">
    <source>
        <dbReference type="Proteomes" id="UP000561438"/>
    </source>
</evidence>
<keyword evidence="1" id="KW-0732">Signal</keyword>
<dbReference type="SFLD" id="SFLDS00003">
    <property type="entry name" value="Haloacid_Dehalogenase"/>
    <property type="match status" value="1"/>
</dbReference>
<dbReference type="EMBL" id="JABWGV010000002">
    <property type="protein sequence ID" value="NVD44709.1"/>
    <property type="molecule type" value="Genomic_DNA"/>
</dbReference>
<dbReference type="InterPro" id="IPR006423">
    <property type="entry name" value="Lipo_e_P4"/>
</dbReference>
<comment type="caution">
    <text evidence="2">The sequence shown here is derived from an EMBL/GenBank/DDBJ whole genome shotgun (WGS) entry which is preliminary data.</text>
</comment>
<dbReference type="InterPro" id="IPR036412">
    <property type="entry name" value="HAD-like_sf"/>
</dbReference>
<keyword evidence="3" id="KW-1185">Reference proteome</keyword>
<dbReference type="SUPFAM" id="SSF56784">
    <property type="entry name" value="HAD-like"/>
    <property type="match status" value="1"/>
</dbReference>
<dbReference type="Gene3D" id="3.40.50.1000">
    <property type="entry name" value="HAD superfamily/HAD-like"/>
    <property type="match status" value="1"/>
</dbReference>
<dbReference type="GO" id="GO:0009279">
    <property type="term" value="C:cell outer membrane"/>
    <property type="evidence" value="ECO:0007669"/>
    <property type="project" value="InterPro"/>
</dbReference>
<protein>
    <submittedName>
        <fullName evidence="2">Acid phosphatase</fullName>
    </submittedName>
</protein>
<dbReference type="AlphaFoldDB" id="A0A850HC85"/>